<dbReference type="PANTHER" id="PTHR34631">
    <property type="match status" value="1"/>
</dbReference>
<dbReference type="GO" id="GO:0004803">
    <property type="term" value="F:transposase activity"/>
    <property type="evidence" value="ECO:0007669"/>
    <property type="project" value="InterPro"/>
</dbReference>
<dbReference type="Proteomes" id="UP000634647">
    <property type="component" value="Unassembled WGS sequence"/>
</dbReference>
<evidence type="ECO:0000313" key="3">
    <source>
        <dbReference type="EMBL" id="GHE02932.1"/>
    </source>
</evidence>
<evidence type="ECO:0000256" key="1">
    <source>
        <dbReference type="SAM" id="MobiDB-lite"/>
    </source>
</evidence>
<dbReference type="NCBIfam" id="NF033579">
    <property type="entry name" value="transpos_IS5_2"/>
    <property type="match status" value="1"/>
</dbReference>
<feature type="domain" description="Transposase IS4-like" evidence="2">
    <location>
        <begin position="2"/>
        <end position="145"/>
    </location>
</feature>
<dbReference type="GO" id="GO:0006313">
    <property type="term" value="P:DNA transposition"/>
    <property type="evidence" value="ECO:0007669"/>
    <property type="project" value="InterPro"/>
</dbReference>
<evidence type="ECO:0000313" key="4">
    <source>
        <dbReference type="Proteomes" id="UP000634647"/>
    </source>
</evidence>
<dbReference type="GO" id="GO:0003677">
    <property type="term" value="F:DNA binding"/>
    <property type="evidence" value="ECO:0007669"/>
    <property type="project" value="InterPro"/>
</dbReference>
<proteinExistence type="predicted"/>
<dbReference type="InterPro" id="IPR002559">
    <property type="entry name" value="Transposase_11"/>
</dbReference>
<dbReference type="InterPro" id="IPR053172">
    <property type="entry name" value="Tn903_transposase"/>
</dbReference>
<sequence>MIDGTGIKVGGEAEWHAHTHGGAKRRVWRKIHLGIDAQTPEFRAVEITGGHIGDAPVPPDPLDQVPQGQEIGSVTADGAYDTRKCHDATAGRGAHAVIPPRGNAKPRKLITAGARARNEALRAARYPGRPLWRRWSRDHRRSRVEI</sequence>
<organism evidence="3 4">
    <name type="scientific">Allgaiera indica</name>
    <dbReference type="NCBI Taxonomy" id="765699"/>
    <lineage>
        <taxon>Bacteria</taxon>
        <taxon>Pseudomonadati</taxon>
        <taxon>Pseudomonadota</taxon>
        <taxon>Alphaproteobacteria</taxon>
        <taxon>Rhodobacterales</taxon>
        <taxon>Paracoccaceae</taxon>
        <taxon>Allgaiera</taxon>
    </lineage>
</organism>
<dbReference type="InterPro" id="IPR053520">
    <property type="entry name" value="Transposase_Tn903"/>
</dbReference>
<comment type="caution">
    <text evidence="3">The sequence shown here is derived from an EMBL/GenBank/DDBJ whole genome shotgun (WGS) entry which is preliminary data.</text>
</comment>
<dbReference type="PANTHER" id="PTHR34631:SF3">
    <property type="entry name" value="ISSOD12 TRANSPOSASE TNPA_ISSOD12"/>
    <property type="match status" value="1"/>
</dbReference>
<dbReference type="Pfam" id="PF01609">
    <property type="entry name" value="DDE_Tnp_1"/>
    <property type="match status" value="1"/>
</dbReference>
<evidence type="ECO:0000259" key="2">
    <source>
        <dbReference type="Pfam" id="PF01609"/>
    </source>
</evidence>
<reference evidence="3" key="2">
    <citation type="submission" date="2023-06" db="EMBL/GenBank/DDBJ databases">
        <authorList>
            <person name="Sun Q."/>
            <person name="Zhou Y."/>
        </authorList>
    </citation>
    <scope>NUCLEOTIDE SEQUENCE</scope>
    <source>
        <strain evidence="3">CGMCC 1.10859</strain>
    </source>
</reference>
<reference evidence="3" key="1">
    <citation type="journal article" date="2014" name="Int. J. Syst. Evol. Microbiol.">
        <title>Complete genome sequence of Corynebacterium casei LMG S-19264T (=DSM 44701T), isolated from a smear-ripened cheese.</title>
        <authorList>
            <consortium name="US DOE Joint Genome Institute (JGI-PGF)"/>
            <person name="Walter F."/>
            <person name="Albersmeier A."/>
            <person name="Kalinowski J."/>
            <person name="Ruckert C."/>
        </authorList>
    </citation>
    <scope>NUCLEOTIDE SEQUENCE</scope>
    <source>
        <strain evidence="3">CGMCC 1.10859</strain>
    </source>
</reference>
<gene>
    <name evidence="3" type="ORF">GCM10008024_24290</name>
</gene>
<dbReference type="EMBL" id="BNAB01000011">
    <property type="protein sequence ID" value="GHE02932.1"/>
    <property type="molecule type" value="Genomic_DNA"/>
</dbReference>
<accession>A0AAN5A088</accession>
<protein>
    <recommendedName>
        <fullName evidence="2">Transposase IS4-like domain-containing protein</fullName>
    </recommendedName>
</protein>
<feature type="region of interest" description="Disordered" evidence="1">
    <location>
        <begin position="49"/>
        <end position="68"/>
    </location>
</feature>
<name>A0AAN5A088_9RHOB</name>
<dbReference type="AlphaFoldDB" id="A0AAN5A088"/>